<sequence length="219" mass="23911">MQLLSLFYVSIFSNFIILMIFLVFAMITAPVSVPFLLAKLKKGNILIMKMLNGGIRFIYADQEMHTKNYGTFLPNPKAATRLAGVSAYVAYEGHATPPTIEASKAAEKLKENHVLPEEEIKETAERAFNSGILEEYDVSALYEYAAAINPHYVDARIERRAAELARGMRNPLPQIFGYAIVLIIVLIGFALFWKIIAGGAGGAAVSGLANAVSPSTVNI</sequence>
<dbReference type="KEGG" id="mfz:AOB57_004285"/>
<accession>A0A660HQI6</accession>
<keyword evidence="3" id="KW-1185">Reference proteome</keyword>
<dbReference type="OrthoDB" id="374168at2157"/>
<dbReference type="RefSeq" id="WP_048159121.1">
    <property type="nucleotide sequence ID" value="NZ_CP032683.1"/>
</dbReference>
<keyword evidence="1" id="KW-0472">Membrane</keyword>
<feature type="transmembrane region" description="Helical" evidence="1">
    <location>
        <begin position="175"/>
        <end position="196"/>
    </location>
</feature>
<feature type="transmembrane region" description="Helical" evidence="1">
    <location>
        <begin position="6"/>
        <end position="38"/>
    </location>
</feature>
<organism evidence="2 3">
    <name type="scientific">Methanosarcina flavescens</name>
    <dbReference type="NCBI Taxonomy" id="1715806"/>
    <lineage>
        <taxon>Archaea</taxon>
        <taxon>Methanobacteriati</taxon>
        <taxon>Methanobacteriota</taxon>
        <taxon>Stenosarchaea group</taxon>
        <taxon>Methanomicrobia</taxon>
        <taxon>Methanosarcinales</taxon>
        <taxon>Methanosarcinaceae</taxon>
        <taxon>Methanosarcina</taxon>
    </lineage>
</organism>
<name>A0A660HQI6_9EURY</name>
<dbReference type="GeneID" id="53687314"/>
<evidence type="ECO:0000313" key="3">
    <source>
        <dbReference type="Proteomes" id="UP000053087"/>
    </source>
</evidence>
<keyword evidence="1" id="KW-0812">Transmembrane</keyword>
<evidence type="ECO:0000313" key="2">
    <source>
        <dbReference type="EMBL" id="AYK14514.1"/>
    </source>
</evidence>
<proteinExistence type="predicted"/>
<dbReference type="AlphaFoldDB" id="A0A660HQI6"/>
<dbReference type="Proteomes" id="UP000053087">
    <property type="component" value="Chromosome"/>
</dbReference>
<evidence type="ECO:0000256" key="1">
    <source>
        <dbReference type="SAM" id="Phobius"/>
    </source>
</evidence>
<protein>
    <submittedName>
        <fullName evidence="2">Uncharacterized protein</fullName>
    </submittedName>
</protein>
<keyword evidence="1" id="KW-1133">Transmembrane helix</keyword>
<dbReference type="EMBL" id="CP032683">
    <property type="protein sequence ID" value="AYK14514.1"/>
    <property type="molecule type" value="Genomic_DNA"/>
</dbReference>
<reference evidence="2 3" key="1">
    <citation type="journal article" date="2016" name="Int. J. Syst. Evol. Microbiol.">
        <title>Methanosarcina flavescens sp. nov., a methanogenic archaeon isolated from a full-scale anaerobic digester.</title>
        <authorList>
            <person name="Kern T."/>
            <person name="Fischer M.A."/>
            <person name="Deppenmeier U."/>
            <person name="Schmitz R.A."/>
            <person name="Rother M."/>
        </authorList>
    </citation>
    <scope>NUCLEOTIDE SEQUENCE [LARGE SCALE GENOMIC DNA]</scope>
    <source>
        <strain evidence="2 3">E03.2</strain>
    </source>
</reference>
<gene>
    <name evidence="2" type="ORF">AOB57_004285</name>
</gene>